<evidence type="ECO:0000256" key="3">
    <source>
        <dbReference type="ARBA" id="ARBA00022692"/>
    </source>
</evidence>
<keyword evidence="5 6" id="KW-0472">Membrane</keyword>
<evidence type="ECO:0000256" key="2">
    <source>
        <dbReference type="ARBA" id="ARBA00022448"/>
    </source>
</evidence>
<organism evidence="7 8">
    <name type="scientific">Candidatus Roizmanbacteria bacterium GW2011_GWA2_35_19</name>
    <dbReference type="NCBI Taxonomy" id="1618478"/>
    <lineage>
        <taxon>Bacteria</taxon>
        <taxon>Candidatus Roizmaniibacteriota</taxon>
    </lineage>
</organism>
<dbReference type="PANTHER" id="PTHR11706">
    <property type="entry name" value="SOLUTE CARRIER PROTEIN FAMILY 11 MEMBER"/>
    <property type="match status" value="1"/>
</dbReference>
<dbReference type="PATRIC" id="fig|1618478.3.peg.768"/>
<dbReference type="STRING" id="1618478.UR68_C0021G0018"/>
<evidence type="ECO:0000256" key="5">
    <source>
        <dbReference type="ARBA" id="ARBA00023136"/>
    </source>
</evidence>
<feature type="transmembrane region" description="Helical" evidence="6">
    <location>
        <begin position="42"/>
        <end position="66"/>
    </location>
</feature>
<comment type="caution">
    <text evidence="7">The sequence shown here is derived from an EMBL/GenBank/DDBJ whole genome shotgun (WGS) entry which is preliminary data.</text>
</comment>
<evidence type="ECO:0000313" key="7">
    <source>
        <dbReference type="EMBL" id="KKP72086.1"/>
    </source>
</evidence>
<evidence type="ECO:0000313" key="8">
    <source>
        <dbReference type="Proteomes" id="UP000034457"/>
    </source>
</evidence>
<dbReference type="Proteomes" id="UP000034457">
    <property type="component" value="Unassembled WGS sequence"/>
</dbReference>
<name>A0A0G0C7I6_9BACT</name>
<feature type="transmembrane region" description="Helical" evidence="6">
    <location>
        <begin position="333"/>
        <end position="353"/>
    </location>
</feature>
<evidence type="ECO:0000256" key="4">
    <source>
        <dbReference type="ARBA" id="ARBA00022989"/>
    </source>
</evidence>
<feature type="transmembrane region" description="Helical" evidence="6">
    <location>
        <begin position="287"/>
        <end position="312"/>
    </location>
</feature>
<dbReference type="InterPro" id="IPR001046">
    <property type="entry name" value="NRAMP_fam"/>
</dbReference>
<dbReference type="GO" id="GO:0005384">
    <property type="term" value="F:manganese ion transmembrane transporter activity"/>
    <property type="evidence" value="ECO:0007669"/>
    <property type="project" value="TreeGrafter"/>
</dbReference>
<evidence type="ECO:0000256" key="6">
    <source>
        <dbReference type="SAM" id="Phobius"/>
    </source>
</evidence>
<feature type="transmembrane region" description="Helical" evidence="6">
    <location>
        <begin position="123"/>
        <end position="142"/>
    </location>
</feature>
<comment type="subcellular location">
    <subcellularLocation>
        <location evidence="1">Membrane</location>
        <topology evidence="1">Multi-pass membrane protein</topology>
    </subcellularLocation>
</comment>
<gene>
    <name evidence="7" type="ORF">UR68_C0021G0018</name>
</gene>
<keyword evidence="2" id="KW-0813">Transport</keyword>
<feature type="transmembrane region" description="Helical" evidence="6">
    <location>
        <begin position="399"/>
        <end position="420"/>
    </location>
</feature>
<feature type="transmembrane region" description="Helical" evidence="6">
    <location>
        <begin position="154"/>
        <end position="172"/>
    </location>
</feature>
<feature type="transmembrane region" description="Helical" evidence="6">
    <location>
        <begin position="96"/>
        <end position="117"/>
    </location>
</feature>
<dbReference type="AlphaFoldDB" id="A0A0G0C7I6"/>
<dbReference type="GO" id="GO:0034755">
    <property type="term" value="P:iron ion transmembrane transport"/>
    <property type="evidence" value="ECO:0007669"/>
    <property type="project" value="TreeGrafter"/>
</dbReference>
<accession>A0A0G0C7I6</accession>
<dbReference type="Pfam" id="PF01566">
    <property type="entry name" value="Nramp"/>
    <property type="match status" value="1"/>
</dbReference>
<dbReference type="GO" id="GO:0005886">
    <property type="term" value="C:plasma membrane"/>
    <property type="evidence" value="ECO:0007669"/>
    <property type="project" value="TreeGrafter"/>
</dbReference>
<keyword evidence="3 6" id="KW-0812">Transmembrane</keyword>
<feature type="transmembrane region" description="Helical" evidence="6">
    <location>
        <begin position="199"/>
        <end position="219"/>
    </location>
</feature>
<dbReference type="GO" id="GO:0015086">
    <property type="term" value="F:cadmium ion transmembrane transporter activity"/>
    <property type="evidence" value="ECO:0007669"/>
    <property type="project" value="TreeGrafter"/>
</dbReference>
<proteinExistence type="predicted"/>
<reference evidence="7 8" key="1">
    <citation type="journal article" date="2015" name="Nature">
        <title>rRNA introns, odd ribosomes, and small enigmatic genomes across a large radiation of phyla.</title>
        <authorList>
            <person name="Brown C.T."/>
            <person name="Hug L.A."/>
            <person name="Thomas B.C."/>
            <person name="Sharon I."/>
            <person name="Castelle C.J."/>
            <person name="Singh A."/>
            <person name="Wilkins M.J."/>
            <person name="Williams K.H."/>
            <person name="Banfield J.F."/>
        </authorList>
    </citation>
    <scope>NUCLEOTIDE SEQUENCE [LARGE SCALE GENOMIC DNA]</scope>
</reference>
<evidence type="ECO:0000256" key="1">
    <source>
        <dbReference type="ARBA" id="ARBA00004141"/>
    </source>
</evidence>
<feature type="transmembrane region" description="Helical" evidence="6">
    <location>
        <begin position="240"/>
        <end position="267"/>
    </location>
</feature>
<keyword evidence="4 6" id="KW-1133">Transmembrane helix</keyword>
<dbReference type="PANTHER" id="PTHR11706:SF33">
    <property type="entry name" value="NATURAL RESISTANCE-ASSOCIATED MACROPHAGE PROTEIN 2"/>
    <property type="match status" value="1"/>
</dbReference>
<feature type="transmembrane region" description="Helical" evidence="6">
    <location>
        <begin position="359"/>
        <end position="379"/>
    </location>
</feature>
<dbReference type="EMBL" id="LBQC01000021">
    <property type="protein sequence ID" value="KKP72086.1"/>
    <property type="molecule type" value="Genomic_DNA"/>
</dbReference>
<sequence>MIKQLLEIYKRNRVKLLIFLSIFGPATITAMADNDAAGVATYAIAGAKLGYPILFILVWVTVLLAITQEMGLRVSLVSRKGLADLIREYHGVGTSILIFSALLIANMGVIVVNMAAFKMTASILNLPAVPLIILMVGLMFLFVIKGDYKLTQNIMLLTSFFYLAYIFSAFKANPDWSLAFSNLVWPQGVNFTPDYWKNYLIIGLGVVGTTITPWGQFFISSFGLDKKISATKIKYSQVEAYWGAFLTDFFSFFMIVATAATLFSHGIQLTDGNQAIIAIEPFAGKLAALLFAFGIMNAGFMGVVIVGLTTTYAFSEFFGLTGSLDAPFNKSKIFYSFFIGQILIAFLIVLFPVIDLFKIVVTVQILNAMALPAIFYFLIRFTNNSEIMGKYVNTKFQKWFAIGGTVIIACASVFAVYTTLTSM</sequence>
<protein>
    <submittedName>
        <fullName evidence="7">Natural resistance-associated macrophage protein</fullName>
    </submittedName>
</protein>